<evidence type="ECO:0000256" key="1">
    <source>
        <dbReference type="ARBA" id="ARBA00004123"/>
    </source>
</evidence>
<evidence type="ECO:0000313" key="10">
    <source>
        <dbReference type="EMBL" id="OBZ83461.1"/>
    </source>
</evidence>
<feature type="compositionally biased region" description="Low complexity" evidence="8">
    <location>
        <begin position="276"/>
        <end position="287"/>
    </location>
</feature>
<dbReference type="Pfam" id="PF00096">
    <property type="entry name" value="zf-C2H2"/>
    <property type="match status" value="2"/>
</dbReference>
<evidence type="ECO:0000256" key="4">
    <source>
        <dbReference type="ARBA" id="ARBA00022771"/>
    </source>
</evidence>
<dbReference type="InterPro" id="IPR036236">
    <property type="entry name" value="Znf_C2H2_sf"/>
</dbReference>
<evidence type="ECO:0000256" key="8">
    <source>
        <dbReference type="SAM" id="MobiDB-lite"/>
    </source>
</evidence>
<evidence type="ECO:0000256" key="3">
    <source>
        <dbReference type="ARBA" id="ARBA00022737"/>
    </source>
</evidence>
<feature type="domain" description="C2H2-type" evidence="9">
    <location>
        <begin position="375"/>
        <end position="402"/>
    </location>
</feature>
<dbReference type="SMART" id="SM00355">
    <property type="entry name" value="ZnF_C2H2"/>
    <property type="match status" value="3"/>
</dbReference>
<dbReference type="PANTHER" id="PTHR23235:SF120">
    <property type="entry name" value="KRUPPEL-LIKE FACTOR 15"/>
    <property type="match status" value="1"/>
</dbReference>
<keyword evidence="11" id="KW-1185">Reference proteome</keyword>
<dbReference type="Gene3D" id="3.30.160.60">
    <property type="entry name" value="Classic Zinc Finger"/>
    <property type="match status" value="3"/>
</dbReference>
<dbReference type="InterPro" id="IPR013087">
    <property type="entry name" value="Znf_C2H2_type"/>
</dbReference>
<accession>A0A1C7N319</accession>
<keyword evidence="3" id="KW-0677">Repeat</keyword>
<gene>
    <name evidence="10" type="primary">prz1_1</name>
    <name evidence="10" type="ORF">A0J61_08487</name>
</gene>
<feature type="compositionally biased region" description="Basic and acidic residues" evidence="8">
    <location>
        <begin position="290"/>
        <end position="304"/>
    </location>
</feature>
<dbReference type="PROSITE" id="PS00028">
    <property type="entry name" value="ZINC_FINGER_C2H2_1"/>
    <property type="match status" value="2"/>
</dbReference>
<evidence type="ECO:0000256" key="2">
    <source>
        <dbReference type="ARBA" id="ARBA00022723"/>
    </source>
</evidence>
<dbReference type="FunFam" id="3.30.160.60:FF:000145">
    <property type="entry name" value="Zinc finger protein 574"/>
    <property type="match status" value="1"/>
</dbReference>
<organism evidence="10 11">
    <name type="scientific">Choanephora cucurbitarum</name>
    <dbReference type="NCBI Taxonomy" id="101091"/>
    <lineage>
        <taxon>Eukaryota</taxon>
        <taxon>Fungi</taxon>
        <taxon>Fungi incertae sedis</taxon>
        <taxon>Mucoromycota</taxon>
        <taxon>Mucoromycotina</taxon>
        <taxon>Mucoromycetes</taxon>
        <taxon>Mucorales</taxon>
        <taxon>Mucorineae</taxon>
        <taxon>Choanephoraceae</taxon>
        <taxon>Choanephoroideae</taxon>
        <taxon>Choanephora</taxon>
    </lineage>
</organism>
<dbReference type="FunFam" id="3.30.160.60:FF:000100">
    <property type="entry name" value="Zinc finger 45-like"/>
    <property type="match status" value="1"/>
</dbReference>
<dbReference type="InParanoid" id="A0A1C7N319"/>
<evidence type="ECO:0000259" key="9">
    <source>
        <dbReference type="PROSITE" id="PS50157"/>
    </source>
</evidence>
<evidence type="ECO:0000256" key="6">
    <source>
        <dbReference type="ARBA" id="ARBA00023242"/>
    </source>
</evidence>
<protein>
    <submittedName>
        <fullName evidence="10">Transcriptional regulator prz1</fullName>
    </submittedName>
</protein>
<reference evidence="10 11" key="1">
    <citation type="submission" date="2016-03" db="EMBL/GenBank/DDBJ databases">
        <title>Choanephora cucurbitarum.</title>
        <authorList>
            <person name="Min B."/>
            <person name="Park H."/>
            <person name="Park J.-H."/>
            <person name="Shin H.-D."/>
            <person name="Choi I.-G."/>
        </authorList>
    </citation>
    <scope>NUCLEOTIDE SEQUENCE [LARGE SCALE GENOMIC DNA]</scope>
    <source>
        <strain evidence="10 11">KUS-F28377</strain>
    </source>
</reference>
<dbReference type="GO" id="GO:0000981">
    <property type="term" value="F:DNA-binding transcription factor activity, RNA polymerase II-specific"/>
    <property type="evidence" value="ECO:0007669"/>
    <property type="project" value="TreeGrafter"/>
</dbReference>
<keyword evidence="6" id="KW-0539">Nucleus</keyword>
<evidence type="ECO:0000256" key="7">
    <source>
        <dbReference type="PROSITE-ProRule" id="PRU00042"/>
    </source>
</evidence>
<dbReference type="GO" id="GO:0005634">
    <property type="term" value="C:nucleus"/>
    <property type="evidence" value="ECO:0007669"/>
    <property type="project" value="UniProtKB-SubCell"/>
</dbReference>
<sequence length="460" mass="50763">MMHYQGQPNNFWGEDDIELFQNLSEVAAMPSSYNAALQNMNNSGINNYFDHNQVASVPLIAPLMASQTDLSHAVSRMNMEDLYEKPTTQARPRDSIASTLSLEIQPCISITEPTPVQHQPPAALNFVDQFISEHSMPYSQTQQPVDNNAFNQSIESTFVLEDLLMTQNGSVDWLSWTPANGSPISVGSNTFEDQFSNYSNSSQEFYDHTLMPASGDFVPSHYSVGHPSPSSLQEFNIDMSPTFSTNLTVKKPSRARRVSEPPKLSDSFQELLQQIQPSQPVSSSSVSAKAPERPIRRSHSDSRRARSNSSVSAAGVHVCTHPGCGKSFTRPYNLTSHMRTHTADRPFACSQCGRKFARQHDRNRHEKLHWGIKPYACMHCNKPFARMDALNRHLRVENGCQQQANLAAAAATAANTTTATNSAAANTTFTTTSNMTANDILAQMTNTAISNPIAVQTFIS</sequence>
<dbReference type="SUPFAM" id="SSF57667">
    <property type="entry name" value="beta-beta-alpha zinc fingers"/>
    <property type="match status" value="2"/>
</dbReference>
<keyword evidence="2" id="KW-0479">Metal-binding</keyword>
<feature type="domain" description="C2H2-type" evidence="9">
    <location>
        <begin position="347"/>
        <end position="374"/>
    </location>
</feature>
<evidence type="ECO:0000313" key="11">
    <source>
        <dbReference type="Proteomes" id="UP000093000"/>
    </source>
</evidence>
<dbReference type="EMBL" id="LUGH01000659">
    <property type="protein sequence ID" value="OBZ83461.1"/>
    <property type="molecule type" value="Genomic_DNA"/>
</dbReference>
<dbReference type="OrthoDB" id="8117402at2759"/>
<dbReference type="FunFam" id="3.30.160.60:FF:000125">
    <property type="entry name" value="Putative zinc finger protein 143"/>
    <property type="match status" value="1"/>
</dbReference>
<proteinExistence type="predicted"/>
<dbReference type="GO" id="GO:0008270">
    <property type="term" value="F:zinc ion binding"/>
    <property type="evidence" value="ECO:0007669"/>
    <property type="project" value="UniProtKB-KW"/>
</dbReference>
<dbReference type="STRING" id="101091.A0A1C7N319"/>
<feature type="domain" description="C2H2-type" evidence="9">
    <location>
        <begin position="317"/>
        <end position="346"/>
    </location>
</feature>
<dbReference type="AlphaFoldDB" id="A0A1C7N319"/>
<evidence type="ECO:0000256" key="5">
    <source>
        <dbReference type="ARBA" id="ARBA00022833"/>
    </source>
</evidence>
<comment type="subcellular location">
    <subcellularLocation>
        <location evidence="1">Nucleus</location>
    </subcellularLocation>
</comment>
<dbReference type="GO" id="GO:0000978">
    <property type="term" value="F:RNA polymerase II cis-regulatory region sequence-specific DNA binding"/>
    <property type="evidence" value="ECO:0007669"/>
    <property type="project" value="TreeGrafter"/>
</dbReference>
<comment type="caution">
    <text evidence="10">The sequence shown here is derived from an EMBL/GenBank/DDBJ whole genome shotgun (WGS) entry which is preliminary data.</text>
</comment>
<feature type="region of interest" description="Disordered" evidence="8">
    <location>
        <begin position="275"/>
        <end position="313"/>
    </location>
</feature>
<dbReference type="PANTHER" id="PTHR23235">
    <property type="entry name" value="KRUEPPEL-LIKE TRANSCRIPTION FACTOR"/>
    <property type="match status" value="1"/>
</dbReference>
<dbReference type="PROSITE" id="PS50157">
    <property type="entry name" value="ZINC_FINGER_C2H2_2"/>
    <property type="match status" value="3"/>
</dbReference>
<dbReference type="Proteomes" id="UP000093000">
    <property type="component" value="Unassembled WGS sequence"/>
</dbReference>
<name>A0A1C7N319_9FUNG</name>
<keyword evidence="4 7" id="KW-0863">Zinc-finger</keyword>
<keyword evidence="5" id="KW-0862">Zinc</keyword>